<dbReference type="Proteomes" id="UP000005697">
    <property type="component" value="Unassembled WGS sequence"/>
</dbReference>
<dbReference type="EMBL" id="AEWX01000032">
    <property type="protein sequence ID" value="EGC19173.1"/>
    <property type="molecule type" value="Genomic_DNA"/>
</dbReference>
<dbReference type="STRING" id="888743.HMPREF9141_2281"/>
<organism evidence="2 3">
    <name type="scientific">Prevotella multiformis DSM 16608</name>
    <dbReference type="NCBI Taxonomy" id="888743"/>
    <lineage>
        <taxon>Bacteria</taxon>
        <taxon>Pseudomonadati</taxon>
        <taxon>Bacteroidota</taxon>
        <taxon>Bacteroidia</taxon>
        <taxon>Bacteroidales</taxon>
        <taxon>Prevotellaceae</taxon>
        <taxon>Prevotella</taxon>
    </lineage>
</organism>
<comment type="caution">
    <text evidence="2">The sequence shown here is derived from an EMBL/GenBank/DDBJ whole genome shotgun (WGS) entry which is preliminary data.</text>
</comment>
<keyword evidence="1" id="KW-1133">Transmembrane helix</keyword>
<keyword evidence="3" id="KW-1185">Reference proteome</keyword>
<dbReference type="HOGENOM" id="CLU_2586805_0_0_10"/>
<keyword evidence="1" id="KW-0812">Transmembrane</keyword>
<feature type="transmembrane region" description="Helical" evidence="1">
    <location>
        <begin position="57"/>
        <end position="77"/>
    </location>
</feature>
<evidence type="ECO:0000313" key="2">
    <source>
        <dbReference type="EMBL" id="EGC19173.1"/>
    </source>
</evidence>
<reference evidence="2 3" key="1">
    <citation type="submission" date="2011-01" db="EMBL/GenBank/DDBJ databases">
        <authorList>
            <person name="Muzny D."/>
            <person name="Qin X."/>
            <person name="Deng J."/>
            <person name="Jiang H."/>
            <person name="Liu Y."/>
            <person name="Qu J."/>
            <person name="Song X.-Z."/>
            <person name="Zhang L."/>
            <person name="Thornton R."/>
            <person name="Coyle M."/>
            <person name="Francisco L."/>
            <person name="Jackson L."/>
            <person name="Javaid M."/>
            <person name="Korchina V."/>
            <person name="Kovar C."/>
            <person name="Mata R."/>
            <person name="Mathew T."/>
            <person name="Ngo R."/>
            <person name="Nguyen L."/>
            <person name="Nguyen N."/>
            <person name="Okwuonu G."/>
            <person name="Ongeri F."/>
            <person name="Pham C."/>
            <person name="Simmons D."/>
            <person name="Wilczek-Boney K."/>
            <person name="Hale W."/>
            <person name="Jakkamsetti A."/>
            <person name="Pham P."/>
            <person name="Ruth R."/>
            <person name="San Lucas F."/>
            <person name="Warren J."/>
            <person name="Zhang J."/>
            <person name="Zhao Z."/>
            <person name="Zhou C."/>
            <person name="Zhu D."/>
            <person name="Lee S."/>
            <person name="Bess C."/>
            <person name="Blankenburg K."/>
            <person name="Forbes L."/>
            <person name="Fu Q."/>
            <person name="Gubbala S."/>
            <person name="Hirani K."/>
            <person name="Jayaseelan J.C."/>
            <person name="Lara F."/>
            <person name="Munidasa M."/>
            <person name="Palculict T."/>
            <person name="Patil S."/>
            <person name="Pu L.-L."/>
            <person name="Saada N."/>
            <person name="Tang L."/>
            <person name="Weissenberger G."/>
            <person name="Zhu Y."/>
            <person name="Hemphill L."/>
            <person name="Shang Y."/>
            <person name="Youmans B."/>
            <person name="Ayvaz T."/>
            <person name="Ross M."/>
            <person name="Santibanez J."/>
            <person name="Aqrawi P."/>
            <person name="Gross S."/>
            <person name="Joshi V."/>
            <person name="Fowler G."/>
            <person name="Nazareth L."/>
            <person name="Reid J."/>
            <person name="Worley K."/>
            <person name="Petrosino J."/>
            <person name="Highlander S."/>
            <person name="Gibbs R."/>
        </authorList>
    </citation>
    <scope>NUCLEOTIDE SEQUENCE [LARGE SCALE GENOMIC DNA]</scope>
    <source>
        <strain evidence="2 3">DSM 16608</strain>
    </source>
</reference>
<protein>
    <submittedName>
        <fullName evidence="2">Uncharacterized protein</fullName>
    </submittedName>
</protein>
<gene>
    <name evidence="2" type="ORF">HMPREF9141_2281</name>
</gene>
<keyword evidence="1" id="KW-0472">Membrane</keyword>
<proteinExistence type="predicted"/>
<sequence>MCKIIREQFKGITVDKIAMEYRRRYAELTVQIHRIVRMTNSVYLKNKRTPYITSPSLFCTVGISAMVFPLSFLHFSVHAM</sequence>
<name>F0F9L4_9BACT</name>
<dbReference type="AlphaFoldDB" id="F0F9L4"/>
<accession>F0F9L4</accession>
<evidence type="ECO:0000256" key="1">
    <source>
        <dbReference type="SAM" id="Phobius"/>
    </source>
</evidence>
<evidence type="ECO:0000313" key="3">
    <source>
        <dbReference type="Proteomes" id="UP000005697"/>
    </source>
</evidence>